<name>X1NVQ3_9ZZZZ</name>
<gene>
    <name evidence="1" type="ORF">S06H3_60810</name>
</gene>
<dbReference type="NCBIfam" id="TIGR00135">
    <property type="entry name" value="gatC"/>
    <property type="match status" value="1"/>
</dbReference>
<dbReference type="GO" id="GO:0006450">
    <property type="term" value="P:regulation of translational fidelity"/>
    <property type="evidence" value="ECO:0007669"/>
    <property type="project" value="InterPro"/>
</dbReference>
<proteinExistence type="predicted"/>
<dbReference type="EMBL" id="BARV01039739">
    <property type="protein sequence ID" value="GAI47688.1"/>
    <property type="molecule type" value="Genomic_DNA"/>
</dbReference>
<dbReference type="Gene3D" id="1.10.20.60">
    <property type="entry name" value="Glu-tRNAGln amidotransferase C subunit, N-terminal domain"/>
    <property type="match status" value="1"/>
</dbReference>
<evidence type="ECO:0008006" key="2">
    <source>
        <dbReference type="Google" id="ProtNLM"/>
    </source>
</evidence>
<organism evidence="1">
    <name type="scientific">marine sediment metagenome</name>
    <dbReference type="NCBI Taxonomy" id="412755"/>
    <lineage>
        <taxon>unclassified sequences</taxon>
        <taxon>metagenomes</taxon>
        <taxon>ecological metagenomes</taxon>
    </lineage>
</organism>
<accession>X1NVQ3</accession>
<comment type="caution">
    <text evidence="1">The sequence shown here is derived from an EMBL/GenBank/DDBJ whole genome shotgun (WGS) entry which is preliminary data.</text>
</comment>
<dbReference type="InterPro" id="IPR003837">
    <property type="entry name" value="GatC"/>
</dbReference>
<dbReference type="SUPFAM" id="SSF141000">
    <property type="entry name" value="Glu-tRNAGln amidotransferase C subunit"/>
    <property type="match status" value="1"/>
</dbReference>
<protein>
    <recommendedName>
        <fullName evidence="2">Aspartyl/glutamyl-tRNA(Asn/Gln) amidotransferase subunit C</fullName>
    </recommendedName>
</protein>
<dbReference type="Pfam" id="PF02686">
    <property type="entry name" value="GatC"/>
    <property type="match status" value="1"/>
</dbReference>
<dbReference type="AlphaFoldDB" id="X1NVQ3"/>
<dbReference type="InterPro" id="IPR036113">
    <property type="entry name" value="Asp/Glu-ADT_sf_sub_c"/>
</dbReference>
<reference evidence="1" key="1">
    <citation type="journal article" date="2014" name="Front. Microbiol.">
        <title>High frequency of phylogenetically diverse reductive dehalogenase-homologous genes in deep subseafloor sedimentary metagenomes.</title>
        <authorList>
            <person name="Kawai M."/>
            <person name="Futagami T."/>
            <person name="Toyoda A."/>
            <person name="Takaki Y."/>
            <person name="Nishi S."/>
            <person name="Hori S."/>
            <person name="Arai W."/>
            <person name="Tsubouchi T."/>
            <person name="Morono Y."/>
            <person name="Uchiyama I."/>
            <person name="Ito T."/>
            <person name="Fujiyama A."/>
            <person name="Inagaki F."/>
            <person name="Takami H."/>
        </authorList>
    </citation>
    <scope>NUCLEOTIDE SEQUENCE</scope>
    <source>
        <strain evidence="1">Expedition CK06-06</strain>
    </source>
</reference>
<feature type="non-terminal residue" evidence="1">
    <location>
        <position position="68"/>
    </location>
</feature>
<evidence type="ECO:0000313" key="1">
    <source>
        <dbReference type="EMBL" id="GAI47688.1"/>
    </source>
</evidence>
<sequence>MKLSREEVLHISRLARLGLTETEIARLGEQLSNILENFEILQQVDTGSIPPTAQSVALQNVLRDDEVA</sequence>